<dbReference type="Pfam" id="PF06439">
    <property type="entry name" value="3keto-disac_hyd"/>
    <property type="match status" value="2"/>
</dbReference>
<dbReference type="AlphaFoldDB" id="A0A5C6DEP5"/>
<dbReference type="Gene3D" id="2.60.120.560">
    <property type="entry name" value="Exo-inulinase, domain 1"/>
    <property type="match status" value="2"/>
</dbReference>
<evidence type="ECO:0000313" key="3">
    <source>
        <dbReference type="EMBL" id="TWU35703.1"/>
    </source>
</evidence>
<comment type="caution">
    <text evidence="3">The sequence shown here is derived from an EMBL/GenBank/DDBJ whole genome shotgun (WGS) entry which is preliminary data.</text>
</comment>
<dbReference type="Proteomes" id="UP000315471">
    <property type="component" value="Unassembled WGS sequence"/>
</dbReference>
<keyword evidence="4" id="KW-1185">Reference proteome</keyword>
<proteinExistence type="predicted"/>
<evidence type="ECO:0000313" key="4">
    <source>
        <dbReference type="Proteomes" id="UP000315471"/>
    </source>
</evidence>
<accession>A0A5C6DEP5</accession>
<gene>
    <name evidence="3" type="ORF">Q31b_51380</name>
</gene>
<reference evidence="3 4" key="1">
    <citation type="submission" date="2019-02" db="EMBL/GenBank/DDBJ databases">
        <title>Deep-cultivation of Planctomycetes and their phenomic and genomic characterization uncovers novel biology.</title>
        <authorList>
            <person name="Wiegand S."/>
            <person name="Jogler M."/>
            <person name="Boedeker C."/>
            <person name="Pinto D."/>
            <person name="Vollmers J."/>
            <person name="Rivas-Marin E."/>
            <person name="Kohn T."/>
            <person name="Peeters S.H."/>
            <person name="Heuer A."/>
            <person name="Rast P."/>
            <person name="Oberbeckmann S."/>
            <person name="Bunk B."/>
            <person name="Jeske O."/>
            <person name="Meyerdierks A."/>
            <person name="Storesund J.E."/>
            <person name="Kallscheuer N."/>
            <person name="Luecker S."/>
            <person name="Lage O.M."/>
            <person name="Pohl T."/>
            <person name="Merkel B.J."/>
            <person name="Hornburger P."/>
            <person name="Mueller R.-W."/>
            <person name="Bruemmer F."/>
            <person name="Labrenz M."/>
            <person name="Spormann A.M."/>
            <person name="Op Den Camp H."/>
            <person name="Overmann J."/>
            <person name="Amann R."/>
            <person name="Jetten M.S.M."/>
            <person name="Mascher T."/>
            <person name="Medema M.H."/>
            <person name="Devos D.P."/>
            <person name="Kaster A.-K."/>
            <person name="Ovreas L."/>
            <person name="Rohde M."/>
            <person name="Galperin M.Y."/>
            <person name="Jogler C."/>
        </authorList>
    </citation>
    <scope>NUCLEOTIDE SEQUENCE [LARGE SCALE GENOMIC DNA]</scope>
    <source>
        <strain evidence="3 4">Q31b</strain>
    </source>
</reference>
<dbReference type="GO" id="GO:0016787">
    <property type="term" value="F:hydrolase activity"/>
    <property type="evidence" value="ECO:0007669"/>
    <property type="project" value="InterPro"/>
</dbReference>
<organism evidence="3 4">
    <name type="scientific">Novipirellula aureliae</name>
    <dbReference type="NCBI Taxonomy" id="2527966"/>
    <lineage>
        <taxon>Bacteria</taxon>
        <taxon>Pseudomonadati</taxon>
        <taxon>Planctomycetota</taxon>
        <taxon>Planctomycetia</taxon>
        <taxon>Pirellulales</taxon>
        <taxon>Pirellulaceae</taxon>
        <taxon>Novipirellula</taxon>
    </lineage>
</organism>
<name>A0A5C6DEP5_9BACT</name>
<dbReference type="InterPro" id="IPR010496">
    <property type="entry name" value="AL/BT2_dom"/>
</dbReference>
<evidence type="ECO:0000256" key="1">
    <source>
        <dbReference type="SAM" id="MobiDB-lite"/>
    </source>
</evidence>
<evidence type="ECO:0000259" key="2">
    <source>
        <dbReference type="Pfam" id="PF06439"/>
    </source>
</evidence>
<feature type="region of interest" description="Disordered" evidence="1">
    <location>
        <begin position="154"/>
        <end position="175"/>
    </location>
</feature>
<dbReference type="EMBL" id="SJPY01000009">
    <property type="protein sequence ID" value="TWU35703.1"/>
    <property type="molecule type" value="Genomic_DNA"/>
</dbReference>
<protein>
    <recommendedName>
        <fullName evidence="2">3-keto-alpha-glucoside-1,2-lyase/3-keto-2-hydroxy-glucal hydratase domain-containing protein</fullName>
    </recommendedName>
</protein>
<sequence>MVLRKKDILMKLNMKQMIGLELLILLLAMLLQPSAFAEDMVAKSPFRSIFLGNDLTHWHGEATMDPRVLSAMPDAERAIKMDEWQKDAVAHWTAKDGELINDGHGVFLTSDEVYGDFELLIQYKTIPSADSGIYLKSNPQVQIWNHKAEKLSAGQDKGSGGLWNNSPGAAGKDPSQIADRPFGEWNEFRIQQVGARTSVWLNGKHVVDHATMENYWDRKMPLVPKGPIQLQTHGGEIRWREIKIREIDSEEANQILRSHRSEGFQSLFNGKDLSDWEGDVENYEVVGGAIRCRPGTGGVLHTEEEYADFIARVEFKLPPAGNNGLAIRYPGSGDPAYTGMCELQVLDTEHPNYAKIDPRQAHGSAYGMIPAHRGYLRPTGEWNFQEVTVQGTKIKVELNGSVILDGDLADVTEFMANTPHPGKDRKSGFFGFAGHGDAVEFRNVEIKRLP</sequence>
<feature type="domain" description="3-keto-alpha-glucoside-1,2-lyase/3-keto-2-hydroxy-glucal hydratase" evidence="2">
    <location>
        <begin position="263"/>
        <end position="447"/>
    </location>
</feature>
<feature type="domain" description="3-keto-alpha-glucoside-1,2-lyase/3-keto-2-hydroxy-glucal hydratase" evidence="2">
    <location>
        <begin position="46"/>
        <end position="245"/>
    </location>
</feature>